<dbReference type="Gene3D" id="1.25.40.10">
    <property type="entry name" value="Tetratricopeptide repeat domain"/>
    <property type="match status" value="7"/>
</dbReference>
<feature type="region of interest" description="Disordered" evidence="4">
    <location>
        <begin position="1612"/>
        <end position="1647"/>
    </location>
</feature>
<gene>
    <name evidence="5" type="ORF">Cvel_6670</name>
</gene>
<dbReference type="EMBL" id="CDMZ01002545">
    <property type="protein sequence ID" value="CEM42852.1"/>
    <property type="molecule type" value="Genomic_DNA"/>
</dbReference>
<feature type="region of interest" description="Disordered" evidence="4">
    <location>
        <begin position="2312"/>
        <end position="2348"/>
    </location>
</feature>
<dbReference type="SMART" id="SM00028">
    <property type="entry name" value="TPR"/>
    <property type="match status" value="11"/>
</dbReference>
<dbReference type="PANTHER" id="PTHR12558:SF13">
    <property type="entry name" value="CELL DIVISION CYCLE PROTEIN 27 HOMOLOG"/>
    <property type="match status" value="1"/>
</dbReference>
<proteinExistence type="inferred from homology"/>
<dbReference type="VEuPathDB" id="CryptoDB:Cvel_6670"/>
<feature type="region of interest" description="Disordered" evidence="4">
    <location>
        <begin position="655"/>
        <end position="694"/>
    </location>
</feature>
<feature type="compositionally biased region" description="Basic and acidic residues" evidence="4">
    <location>
        <begin position="265"/>
        <end position="281"/>
    </location>
</feature>
<comment type="similarity">
    <text evidence="2">Belongs to the APC3/CDC27 family.</text>
</comment>
<dbReference type="PROSITE" id="PS50005">
    <property type="entry name" value="TPR"/>
    <property type="match status" value="3"/>
</dbReference>
<dbReference type="InterPro" id="IPR011990">
    <property type="entry name" value="TPR-like_helical_dom_sf"/>
</dbReference>
<accession>A0A0G4HG07</accession>
<feature type="repeat" description="TPR" evidence="3">
    <location>
        <begin position="546"/>
        <end position="579"/>
    </location>
</feature>
<reference evidence="5" key="1">
    <citation type="submission" date="2014-11" db="EMBL/GenBank/DDBJ databases">
        <authorList>
            <person name="Otto D Thomas"/>
            <person name="Naeem Raeece"/>
        </authorList>
    </citation>
    <scope>NUCLEOTIDE SEQUENCE</scope>
</reference>
<keyword evidence="1 3" id="KW-0802">TPR repeat</keyword>
<evidence type="ECO:0000256" key="3">
    <source>
        <dbReference type="PROSITE-ProRule" id="PRU00339"/>
    </source>
</evidence>
<evidence type="ECO:0000256" key="4">
    <source>
        <dbReference type="SAM" id="MobiDB-lite"/>
    </source>
</evidence>
<dbReference type="InterPro" id="IPR019734">
    <property type="entry name" value="TPR_rpt"/>
</dbReference>
<protein>
    <recommendedName>
        <fullName evidence="6">Tetratricopeptide repeat-containing protein</fullName>
    </recommendedName>
</protein>
<organism evidence="5">
    <name type="scientific">Chromera velia CCMP2878</name>
    <dbReference type="NCBI Taxonomy" id="1169474"/>
    <lineage>
        <taxon>Eukaryota</taxon>
        <taxon>Sar</taxon>
        <taxon>Alveolata</taxon>
        <taxon>Colpodellida</taxon>
        <taxon>Chromeraceae</taxon>
        <taxon>Chromera</taxon>
    </lineage>
</organism>
<name>A0A0G4HG07_9ALVE</name>
<evidence type="ECO:0000256" key="1">
    <source>
        <dbReference type="ARBA" id="ARBA00022803"/>
    </source>
</evidence>
<dbReference type="SUPFAM" id="SSF48452">
    <property type="entry name" value="TPR-like"/>
    <property type="match status" value="3"/>
</dbReference>
<feature type="region of interest" description="Disordered" evidence="4">
    <location>
        <begin position="251"/>
        <end position="283"/>
    </location>
</feature>
<evidence type="ECO:0008006" key="6">
    <source>
        <dbReference type="Google" id="ProtNLM"/>
    </source>
</evidence>
<dbReference type="PANTHER" id="PTHR12558">
    <property type="entry name" value="CELL DIVISION CYCLE 16,23,27"/>
    <property type="match status" value="1"/>
</dbReference>
<dbReference type="Pfam" id="PF13181">
    <property type="entry name" value="TPR_8"/>
    <property type="match status" value="1"/>
</dbReference>
<dbReference type="SUPFAM" id="SSF81901">
    <property type="entry name" value="HCP-like"/>
    <property type="match status" value="1"/>
</dbReference>
<feature type="repeat" description="TPR" evidence="3">
    <location>
        <begin position="2199"/>
        <end position="2232"/>
    </location>
</feature>
<evidence type="ECO:0000313" key="5">
    <source>
        <dbReference type="EMBL" id="CEM42852.1"/>
    </source>
</evidence>
<sequence length="2448" mass="265669">MGCGASTRRSSVSSSSASALPEAWLEVDAATVRQEIQLASQSRGAQNSEDSTRLCHLLQQIVYIEEKEKRTHGGGRRLVWLYADLGSIKEDKDGKAGVLLHLTKDGHHFLASALSPVSLGWPATGWRAKALELLDPSLGKALLSTGLPCALLVACNTGSVHENADSAHRLTVALPDPRTALGSMETEQQRENAIGGRRKSLTLPLPHHCSGTSRCSGCQGIQVLGVLSLSTEEASDPQTLRVVEVGALIEKGKGRGPLPGPSSDALKEAEGHRSPSFKDLEGGSPVAALADSGPFGSALKILLRDPQSFPDADLRQKLIALVLFHTARHESESPTGTPARAHTALQGALARDRFFAVAALKLAEIEMEKENAMQAAMLLLQHGIEEDGRERAFGVHLVLGRALSELGRMENALFHLRKAVESDPDSVEALTALGELLMKRVEEGEGMEEVAQARACLERAKYIDPSSFSVLCSLASLLHRLYPSEWKDAEKLFERAMRAESRENGLKATEGMGLLLADFKGDDPQAMATASHLYRMGKGGAADTTVELARTVGKLQLQRGDATRAAKNLRVAVNSDPENGKLQFLFAQALEKSGGDLEETAACYRKAVSLCKPEDEQSVLVEAATFLQAKIGGEKEVEEATRLLERAAALAAATGTLSSQSSPKLPERREGTATFGKTGKGQIETEKGGTSRRRRSSTAAAELFFTAGTLACGNVSLDKAAASFRGALALEPTHAGAMEGLEDVLLEKGDFQSVSEALAVLRQAEAAQKGGEGSSAGLSNFLPLKLRIASAFLVLQEYKTVEELCKEALVEMQNLPSGTNPQEDQREDVWRFHLLLAESLWGMGLESDAKREAEESVKSAPTEEQRPRALAAVLACGIEGKKERQPPPHVLQSLDFFLKAKEFRVTDQLSAVAALWHFRFRLGREGGVPTEAVESAQMCVQSVDPLKHPVLFGELHALLGCLHFDPDRIDDRSQDVDQAEFHLENAVSGDDHLVRGSELFRRCHFRLGLIKKFHRKDRETARERFASALVGAPPAPTQDVQTACAHFHIGGLLEDEGRKPSDILASEHLRLSLETGFPSPLVAHAELARVKHRKLGRAAEAVEHYRAALPLRRFDLVFGLGEALEASEGPRKCEDEVARLYAEALAWPHDTGDQSSSSRSGVGMRDQGGEVSVARLHLRIGMMLHALAHREGVVFCAKCVNDHYKEALQTAEGRRLLPDMESAKALHGQGILLHDFLGHPEEAKAIFTELRKIRPDDPDVNLRLVMLTSDGCTDPEEALRAFSGKKEALTKASPGVRSRALLRLGALQWSVTNSLEANEIFCTEWTSMSEGKGNKDGQREGMEERFARLPQSEKDLMDCHLALFCLFGESAEGRALKKDMQKAFCRFKESRSVSDASDSNQSKQVGALGLALYALLSALVAEVEEAVDALKAALSVATPCKCALWFHLACLLQTKASLSESDQKESKEAFRNAYVELEGSDDSPLSTALYQHFTWGQGQLPFQVAELPLLTDRTPYKALVPLYLAKVLLHSETAEGDSDHEEAERLARESLRPGVLPIQLMGEAHEVLGRVADAQGRKEEARVNVEKAVGLLGAAASPDLFAKLEVLREEGAGEDGGQTVQRDEQESKKSLSSSSLQESEEGEREYVKRKRRLERALQAAESAEEPHVVRANLHLSLGLLLSEEAEERDLEGALRHLESAVELSCDNMSTAQLHLGRVVVLLASGEREDSNISASLCSFDRARKHFKAAIALAADGEQVGAEASYGLGVLLWESFPEEREEAREALETAVREQCKETAYAHFLLAQMSRGDFPQNAAAALKHLEAAAVERRQKEGEKPSDVQLSSEFILLAEIHRREGRNESAAAVLDSGLAVCAGSNEASMALLAAIARQKMHEGSYADALSAATRLLSFPASLAVSPEQRDASAEAHHWRGLCLLETGGDKEAARFHLEQAADKDRNFPGRPASLFFLARLLSSSNEAQETALAKEHLQTALSILEDDTTSQKIHPALPPSLRAEILSLDETNQMQGTHRSSARTLTQEQSVLPETWKNSNRVATSLPRRAADFCGLSRPSLPLMKMGRVPDVQQSILPAEWRHRSSRWDAPQRSLEGNLQGLFSNMNDPQGDERIFLGDDCPMKEWKDAEKLFERAMRAESRENRLKATEGMGLLLVDFKGDDPQAMATASHLYRMGKEGAADTTVELARTVGKLQLQRGDATRAAKNLRVAVNSDPENGKLQFLFAQALEKSGGDLEETAACYRKAVSLCKPEDEQSVLVEAAIFLQAKIGGEKEVEEATRLLERAAALAAAAGTLSSQSSQKLPERREGTATFGKTGKGQIETEKGGTSRRQRSSTATAELFFTAGTLACGNVSLDKAAASFRGALALEPTYAGAMEGLEDVLLEKGDFQSMSEALAVLRQAEAAQKGGEGSSAGLSNFLPLKFRIASAFLVL</sequence>
<feature type="repeat" description="TPR" evidence="3">
    <location>
        <begin position="393"/>
        <end position="426"/>
    </location>
</feature>
<evidence type="ECO:0000256" key="2">
    <source>
        <dbReference type="ARBA" id="ARBA00038210"/>
    </source>
</evidence>